<dbReference type="Proteomes" id="UP000215914">
    <property type="component" value="Unassembled WGS sequence"/>
</dbReference>
<protein>
    <submittedName>
        <fullName evidence="2">Uncharacterized protein</fullName>
    </submittedName>
</protein>
<sequence length="66" mass="7289">MTSSNQLLNKYSRLLLQVFFSCSYTLKQSAFIVVLLILSNIGFAIFIMYTNISSSTVVNGCSVAIN</sequence>
<keyword evidence="1" id="KW-1133">Transmembrane helix</keyword>
<evidence type="ECO:0000256" key="1">
    <source>
        <dbReference type="SAM" id="Phobius"/>
    </source>
</evidence>
<dbReference type="Gramene" id="mRNA:HanXRQr2_Chr07g0298501">
    <property type="protein sequence ID" value="mRNA:HanXRQr2_Chr07g0298501"/>
    <property type="gene ID" value="HanXRQr2_Chr07g0298501"/>
</dbReference>
<organism evidence="2 3">
    <name type="scientific">Helianthus annuus</name>
    <name type="common">Common sunflower</name>
    <dbReference type="NCBI Taxonomy" id="4232"/>
    <lineage>
        <taxon>Eukaryota</taxon>
        <taxon>Viridiplantae</taxon>
        <taxon>Streptophyta</taxon>
        <taxon>Embryophyta</taxon>
        <taxon>Tracheophyta</taxon>
        <taxon>Spermatophyta</taxon>
        <taxon>Magnoliopsida</taxon>
        <taxon>eudicotyledons</taxon>
        <taxon>Gunneridae</taxon>
        <taxon>Pentapetalae</taxon>
        <taxon>asterids</taxon>
        <taxon>campanulids</taxon>
        <taxon>Asterales</taxon>
        <taxon>Asteraceae</taxon>
        <taxon>Asteroideae</taxon>
        <taxon>Heliantheae alliance</taxon>
        <taxon>Heliantheae</taxon>
        <taxon>Helianthus</taxon>
    </lineage>
</organism>
<gene>
    <name evidence="2" type="ORF">HanXRQr2_Chr07g0298501</name>
</gene>
<proteinExistence type="predicted"/>
<accession>A0A9K3IM40</accession>
<keyword evidence="1" id="KW-0472">Membrane</keyword>
<dbReference type="AlphaFoldDB" id="A0A9K3IM40"/>
<name>A0A9K3IM40_HELAN</name>
<dbReference type="EMBL" id="MNCJ02000322">
    <property type="protein sequence ID" value="KAF5798910.1"/>
    <property type="molecule type" value="Genomic_DNA"/>
</dbReference>
<evidence type="ECO:0000313" key="2">
    <source>
        <dbReference type="EMBL" id="KAF5798910.1"/>
    </source>
</evidence>
<reference evidence="2" key="1">
    <citation type="journal article" date="2017" name="Nature">
        <title>The sunflower genome provides insights into oil metabolism, flowering and Asterid evolution.</title>
        <authorList>
            <person name="Badouin H."/>
            <person name="Gouzy J."/>
            <person name="Grassa C.J."/>
            <person name="Murat F."/>
            <person name="Staton S.E."/>
            <person name="Cottret L."/>
            <person name="Lelandais-Briere C."/>
            <person name="Owens G.L."/>
            <person name="Carrere S."/>
            <person name="Mayjonade B."/>
            <person name="Legrand L."/>
            <person name="Gill N."/>
            <person name="Kane N.C."/>
            <person name="Bowers J.E."/>
            <person name="Hubner S."/>
            <person name="Bellec A."/>
            <person name="Berard A."/>
            <person name="Berges H."/>
            <person name="Blanchet N."/>
            <person name="Boniface M.C."/>
            <person name="Brunel D."/>
            <person name="Catrice O."/>
            <person name="Chaidir N."/>
            <person name="Claudel C."/>
            <person name="Donnadieu C."/>
            <person name="Faraut T."/>
            <person name="Fievet G."/>
            <person name="Helmstetter N."/>
            <person name="King M."/>
            <person name="Knapp S.J."/>
            <person name="Lai Z."/>
            <person name="Le Paslier M.C."/>
            <person name="Lippi Y."/>
            <person name="Lorenzon L."/>
            <person name="Mandel J.R."/>
            <person name="Marage G."/>
            <person name="Marchand G."/>
            <person name="Marquand E."/>
            <person name="Bret-Mestries E."/>
            <person name="Morien E."/>
            <person name="Nambeesan S."/>
            <person name="Nguyen T."/>
            <person name="Pegot-Espagnet P."/>
            <person name="Pouilly N."/>
            <person name="Raftis F."/>
            <person name="Sallet E."/>
            <person name="Schiex T."/>
            <person name="Thomas J."/>
            <person name="Vandecasteele C."/>
            <person name="Vares D."/>
            <person name="Vear F."/>
            <person name="Vautrin S."/>
            <person name="Crespi M."/>
            <person name="Mangin B."/>
            <person name="Burke J.M."/>
            <person name="Salse J."/>
            <person name="Munos S."/>
            <person name="Vincourt P."/>
            <person name="Rieseberg L.H."/>
            <person name="Langlade N.B."/>
        </authorList>
    </citation>
    <scope>NUCLEOTIDE SEQUENCE</scope>
    <source>
        <tissue evidence="2">Leaves</tissue>
    </source>
</reference>
<comment type="caution">
    <text evidence="2">The sequence shown here is derived from an EMBL/GenBank/DDBJ whole genome shotgun (WGS) entry which is preliminary data.</text>
</comment>
<feature type="transmembrane region" description="Helical" evidence="1">
    <location>
        <begin position="30"/>
        <end position="49"/>
    </location>
</feature>
<reference evidence="2" key="2">
    <citation type="submission" date="2020-06" db="EMBL/GenBank/DDBJ databases">
        <title>Helianthus annuus Genome sequencing and assembly Release 2.</title>
        <authorList>
            <person name="Gouzy J."/>
            <person name="Langlade N."/>
            <person name="Munos S."/>
        </authorList>
    </citation>
    <scope>NUCLEOTIDE SEQUENCE</scope>
    <source>
        <tissue evidence="2">Leaves</tissue>
    </source>
</reference>
<keyword evidence="1" id="KW-0812">Transmembrane</keyword>
<evidence type="ECO:0000313" key="3">
    <source>
        <dbReference type="Proteomes" id="UP000215914"/>
    </source>
</evidence>
<keyword evidence="3" id="KW-1185">Reference proteome</keyword>